<accession>A0A7C9RQP2</accession>
<reference evidence="1 2" key="1">
    <citation type="submission" date="2020-03" db="EMBL/GenBank/DDBJ databases">
        <title>Isolation and identification of active actinomycetes.</title>
        <authorList>
            <person name="Sun X."/>
        </authorList>
    </citation>
    <scope>NUCLEOTIDE SEQUENCE [LARGE SCALE GENOMIC DNA]</scope>
    <source>
        <strain evidence="1 2">NEAU-D13</strain>
    </source>
</reference>
<comment type="caution">
    <text evidence="1">The sequence shown here is derived from an EMBL/GenBank/DDBJ whole genome shotgun (WGS) entry which is preliminary data.</text>
</comment>
<protein>
    <submittedName>
        <fullName evidence="1">Uncharacterized protein</fullName>
    </submittedName>
</protein>
<gene>
    <name evidence="1" type="ORF">G7043_12610</name>
</gene>
<dbReference type="AlphaFoldDB" id="A0A7C9RQP2"/>
<name>A0A7C9RQP2_9PSEU</name>
<evidence type="ECO:0000313" key="1">
    <source>
        <dbReference type="EMBL" id="NGY59763.1"/>
    </source>
</evidence>
<organism evidence="1 2">
    <name type="scientific">Lentzea alba</name>
    <dbReference type="NCBI Taxonomy" id="2714351"/>
    <lineage>
        <taxon>Bacteria</taxon>
        <taxon>Bacillati</taxon>
        <taxon>Actinomycetota</taxon>
        <taxon>Actinomycetes</taxon>
        <taxon>Pseudonocardiales</taxon>
        <taxon>Pseudonocardiaceae</taxon>
        <taxon>Lentzea</taxon>
    </lineage>
</organism>
<dbReference type="EMBL" id="JAAMPJ010000003">
    <property type="protein sequence ID" value="NGY59763.1"/>
    <property type="molecule type" value="Genomic_DNA"/>
</dbReference>
<evidence type="ECO:0000313" key="2">
    <source>
        <dbReference type="Proteomes" id="UP000481360"/>
    </source>
</evidence>
<dbReference type="Proteomes" id="UP000481360">
    <property type="component" value="Unassembled WGS sequence"/>
</dbReference>
<proteinExistence type="predicted"/>
<keyword evidence="2" id="KW-1185">Reference proteome</keyword>
<sequence>MERIGVLGARLDAATGKRRLLLPSDEFVLVDADASDDEIAARYGLDEVRRAPEIRVCEAVYVDGPLEGQTDIYAPVELGARTSLSRPTPSGREVLTYELVALPEGDEPGKLRFVS</sequence>
<dbReference type="RefSeq" id="WP_166045800.1">
    <property type="nucleotide sequence ID" value="NZ_JAAMPJ010000003.1"/>
</dbReference>